<evidence type="ECO:0000313" key="4">
    <source>
        <dbReference type="Proteomes" id="UP000064201"/>
    </source>
</evidence>
<dbReference type="GO" id="GO:0016874">
    <property type="term" value="F:ligase activity"/>
    <property type="evidence" value="ECO:0007669"/>
    <property type="project" value="UniProtKB-KW"/>
</dbReference>
<dbReference type="Pfam" id="PF00501">
    <property type="entry name" value="AMP-binding"/>
    <property type="match status" value="1"/>
</dbReference>
<dbReference type="InterPro" id="IPR000873">
    <property type="entry name" value="AMP-dep_synth/lig_dom"/>
</dbReference>
<dbReference type="PATRIC" id="fig|106634.4.peg.2354"/>
<dbReference type="STRING" id="106634.TVD_11530"/>
<evidence type="ECO:0000313" key="3">
    <source>
        <dbReference type="EMBL" id="AKJ95945.1"/>
    </source>
</evidence>
<proteinExistence type="predicted"/>
<dbReference type="KEGG" id="tvr:TVD_11530"/>
<evidence type="ECO:0000259" key="2">
    <source>
        <dbReference type="Pfam" id="PF00501"/>
    </source>
</evidence>
<reference evidence="3 4" key="1">
    <citation type="submission" date="2015-04" db="EMBL/GenBank/DDBJ databases">
        <title>Complete Sequence for the Genome of the Thioalkalivibrio versutus D301.</title>
        <authorList>
            <person name="Mu T."/>
            <person name="Zhou J."/>
            <person name="Xu X."/>
        </authorList>
    </citation>
    <scope>NUCLEOTIDE SEQUENCE [LARGE SCALE GENOMIC DNA]</scope>
    <source>
        <strain evidence="3 4">D301</strain>
    </source>
</reference>
<sequence length="449" mass="47835">MTDTPQVTRPLIADTPAPLARIGDRAISRAAFLADAQALAARLPQAQAAFNLCQDRYHFAVAFAAILLRGQVNLLPPNRGSTTLAEIASQYPDAPALVDGPDAEIAIPILRVSARGEAGEATGAIPEIPADQTAVLAFSSGSTGTPTAHARSWEALHAVTCQALECFDLVDGSGPTLIGTVPPQHMYGLESTLLYALLGHATLLAGRPFYPEDIRAALADCTPAVLVTTPFHLSACLRAGLEWPTPERILCATAPLDPETAGQAERVFGCRLDEIYGCTEAGAIATRRTTRESDWTAYPGAQLHRDDDGLARVQGPQHPEEVPLPDHIEVRDVSHFRMEGRLADQLNIAGKRASLADLNRRLNAIPGVLDGVFIPPGTDQEAHGVTRLAALVVAPDRSAAEIQAALAECMDPLFLPRPLVRVDHLPRSATGKLPRQVLLDLLAHHGRCA</sequence>
<dbReference type="AlphaFoldDB" id="A0A0G3G3Y9"/>
<evidence type="ECO:0000256" key="1">
    <source>
        <dbReference type="ARBA" id="ARBA00022598"/>
    </source>
</evidence>
<dbReference type="OrthoDB" id="9787658at2"/>
<dbReference type="InterPro" id="IPR042099">
    <property type="entry name" value="ANL_N_sf"/>
</dbReference>
<protein>
    <submittedName>
        <fullName evidence="3">AMP-dependent synthetase</fullName>
    </submittedName>
</protein>
<dbReference type="RefSeq" id="WP_047251649.1">
    <property type="nucleotide sequence ID" value="NZ_CP011367.1"/>
</dbReference>
<dbReference type="InterPro" id="IPR050237">
    <property type="entry name" value="ATP-dep_AMP-bd_enzyme"/>
</dbReference>
<dbReference type="PANTHER" id="PTHR43767:SF8">
    <property type="entry name" value="LONG-CHAIN-FATTY-ACID--COA LIGASE"/>
    <property type="match status" value="1"/>
</dbReference>
<dbReference type="Proteomes" id="UP000064201">
    <property type="component" value="Chromosome"/>
</dbReference>
<dbReference type="SUPFAM" id="SSF56801">
    <property type="entry name" value="Acetyl-CoA synthetase-like"/>
    <property type="match status" value="1"/>
</dbReference>
<keyword evidence="1" id="KW-0436">Ligase</keyword>
<feature type="domain" description="AMP-dependent synthetase/ligase" evidence="2">
    <location>
        <begin position="123"/>
        <end position="299"/>
    </location>
</feature>
<dbReference type="Gene3D" id="3.30.300.30">
    <property type="match status" value="1"/>
</dbReference>
<accession>A0A0G3G3Y9</accession>
<keyword evidence="4" id="KW-1185">Reference proteome</keyword>
<name>A0A0G3G3Y9_9GAMM</name>
<dbReference type="Gene3D" id="3.40.50.12780">
    <property type="entry name" value="N-terminal domain of ligase-like"/>
    <property type="match status" value="1"/>
</dbReference>
<dbReference type="PANTHER" id="PTHR43767">
    <property type="entry name" value="LONG-CHAIN-FATTY-ACID--COA LIGASE"/>
    <property type="match status" value="1"/>
</dbReference>
<dbReference type="InterPro" id="IPR045851">
    <property type="entry name" value="AMP-bd_C_sf"/>
</dbReference>
<organism evidence="3 4">
    <name type="scientific">Thioalkalivibrio versutus</name>
    <dbReference type="NCBI Taxonomy" id="106634"/>
    <lineage>
        <taxon>Bacteria</taxon>
        <taxon>Pseudomonadati</taxon>
        <taxon>Pseudomonadota</taxon>
        <taxon>Gammaproteobacteria</taxon>
        <taxon>Chromatiales</taxon>
        <taxon>Ectothiorhodospiraceae</taxon>
        <taxon>Thioalkalivibrio</taxon>
    </lineage>
</organism>
<dbReference type="EMBL" id="CP011367">
    <property type="protein sequence ID" value="AKJ95945.1"/>
    <property type="molecule type" value="Genomic_DNA"/>
</dbReference>
<gene>
    <name evidence="3" type="ORF">TVD_11530</name>
</gene>